<proteinExistence type="predicted"/>
<feature type="compositionally biased region" description="Pro residues" evidence="1">
    <location>
        <begin position="392"/>
        <end position="409"/>
    </location>
</feature>
<feature type="compositionally biased region" description="Polar residues" evidence="1">
    <location>
        <begin position="375"/>
        <end position="384"/>
    </location>
</feature>
<protein>
    <submittedName>
        <fullName evidence="2">Tetratricopeptide-like helical domain</fullName>
    </submittedName>
</protein>
<dbReference type="AlphaFoldDB" id="A0A1W5CW44"/>
<feature type="region of interest" description="Disordered" evidence="1">
    <location>
        <begin position="353"/>
        <end position="412"/>
    </location>
</feature>
<feature type="compositionally biased region" description="Low complexity" evidence="1">
    <location>
        <begin position="747"/>
        <end position="758"/>
    </location>
</feature>
<feature type="compositionally biased region" description="Basic and acidic residues" evidence="1">
    <location>
        <begin position="647"/>
        <end position="666"/>
    </location>
</feature>
<dbReference type="SUPFAM" id="SSF48452">
    <property type="entry name" value="TPR-like"/>
    <property type="match status" value="1"/>
</dbReference>
<accession>A0A1W5CW44</accession>
<feature type="compositionally biased region" description="Acidic residues" evidence="1">
    <location>
        <begin position="801"/>
        <end position="810"/>
    </location>
</feature>
<evidence type="ECO:0000313" key="3">
    <source>
        <dbReference type="Proteomes" id="UP000192927"/>
    </source>
</evidence>
<dbReference type="InterPro" id="IPR011990">
    <property type="entry name" value="TPR-like_helical_dom_sf"/>
</dbReference>
<reference evidence="3" key="1">
    <citation type="submission" date="2017-03" db="EMBL/GenBank/DDBJ databases">
        <authorList>
            <person name="Sharma R."/>
            <person name="Thines M."/>
        </authorList>
    </citation>
    <scope>NUCLEOTIDE SEQUENCE [LARGE SCALE GENOMIC DNA]</scope>
</reference>
<dbReference type="SUPFAM" id="SSF144232">
    <property type="entry name" value="HIT/MYND zinc finger-like"/>
    <property type="match status" value="1"/>
</dbReference>
<evidence type="ECO:0000313" key="2">
    <source>
        <dbReference type="EMBL" id="SLM35104.1"/>
    </source>
</evidence>
<feature type="region of interest" description="Disordered" evidence="1">
    <location>
        <begin position="786"/>
        <end position="833"/>
    </location>
</feature>
<dbReference type="Proteomes" id="UP000192927">
    <property type="component" value="Unassembled WGS sequence"/>
</dbReference>
<feature type="compositionally biased region" description="Polar residues" evidence="1">
    <location>
        <begin position="353"/>
        <end position="365"/>
    </location>
</feature>
<feature type="region of interest" description="Disordered" evidence="1">
    <location>
        <begin position="627"/>
        <end position="666"/>
    </location>
</feature>
<dbReference type="EMBL" id="FWEW01000537">
    <property type="protein sequence ID" value="SLM35104.1"/>
    <property type="molecule type" value="Genomic_DNA"/>
</dbReference>
<keyword evidence="3" id="KW-1185">Reference proteome</keyword>
<evidence type="ECO:0000256" key="1">
    <source>
        <dbReference type="SAM" id="MobiDB-lite"/>
    </source>
</evidence>
<feature type="region of interest" description="Disordered" evidence="1">
    <location>
        <begin position="736"/>
        <end position="759"/>
    </location>
</feature>
<name>A0A1W5CW44_9LECA</name>
<organism evidence="2 3">
    <name type="scientific">Lasallia pustulata</name>
    <dbReference type="NCBI Taxonomy" id="136370"/>
    <lineage>
        <taxon>Eukaryota</taxon>
        <taxon>Fungi</taxon>
        <taxon>Dikarya</taxon>
        <taxon>Ascomycota</taxon>
        <taxon>Pezizomycotina</taxon>
        <taxon>Lecanoromycetes</taxon>
        <taxon>OSLEUM clade</taxon>
        <taxon>Umbilicariomycetidae</taxon>
        <taxon>Umbilicariales</taxon>
        <taxon>Umbilicariaceae</taxon>
        <taxon>Lasallia</taxon>
    </lineage>
</organism>
<sequence>MSRPMLRLIHSRDSTNDLLFRANNHLGSNEPSKALPLYTKVLYETSPGHACAFLNRSLAYMALGYPELAAMDAYRAAVSADATRFGSDMADTRNLTMGKYLRAEKLHKESGAVWASSPECYIGPGWLRSPLASIVFGLDATPDPKTRHLVCRQLEVRALYRLVGALRECGGGVVREALDMLSDIIKKYRFTPMEKYWFDELGNQMLDEIAIMLERDGSPYNNQGEPKSKYWKDLETRTTMVAREVYPWNKHEPDYLDNNEIKRLQKYTDLIAKPCIAEYFQSFPDEAPTIHLVAARDINEGELVLSESTILQVATESLSWPDKYICNGCGAVLIIPKEHLEGIYARPRGWSPLATSSASQETNRNTSDDGDNQSETDVPLFSQQQKKDPNSFPSPPFSPTAPKPPTPPARPHDPDFRLCPSCGEVAFCTDECAVQSSAFHNPLCTTWTEFELREAYQNKKAWTSSIEDTDGDLANHPKTHCIHDLLFVRIVASAVENASHPLDLDLVRYLPGGLWPRPTVPASPTQSTSLDLDLSDEPYFSATFSPPPADNRKSLSWSFESHVLRPLRYLARIGINTDLSFAQLEKYDGWVFNTLYAKIERSVRVTRSARRWVRYDVRGKIVGEGFVGDIEGEGEGEEVAAGSGTGQEERETEGGEAISHKKDAGTEDHEVWIGSLHPVLSMISAASSAPPGNESPNVVISDAGRAERIAIATAPAPAPLPDHNSDRDRDLIHHPALQSPDQHTNADADPGAGDAGSDILREGDEIDRLLYSALMLMQGDSASAENTDMEIGMGGGRGGGDGEEESEGMLDEPRMVGRSGDTVAIRAGERIRR</sequence>